<dbReference type="Pfam" id="PF02743">
    <property type="entry name" value="dCache_1"/>
    <property type="match status" value="1"/>
</dbReference>
<evidence type="ECO:0000256" key="1">
    <source>
        <dbReference type="ARBA" id="ARBA00004651"/>
    </source>
</evidence>
<reference evidence="10" key="2">
    <citation type="submission" date="2023-03" db="EMBL/GenBank/DDBJ databases">
        <authorList>
            <person name="Zhang Z."/>
        </authorList>
    </citation>
    <scope>NUCLEOTIDE SEQUENCE</scope>
    <source>
        <strain evidence="10">DSA</strain>
    </source>
</reference>
<dbReference type="NCBIfam" id="TIGR00254">
    <property type="entry name" value="GGDEF"/>
    <property type="match status" value="1"/>
</dbReference>
<dbReference type="PANTHER" id="PTHR45138">
    <property type="entry name" value="REGULATORY COMPONENTS OF SENSORY TRANSDUCTION SYSTEM"/>
    <property type="match status" value="1"/>
</dbReference>
<dbReference type="PANTHER" id="PTHR45138:SF9">
    <property type="entry name" value="DIGUANYLATE CYCLASE DGCM-RELATED"/>
    <property type="match status" value="1"/>
</dbReference>
<gene>
    <name evidence="10" type="ORF">P6N53_12390</name>
</gene>
<evidence type="ECO:0000256" key="4">
    <source>
        <dbReference type="ARBA" id="ARBA00022989"/>
    </source>
</evidence>
<dbReference type="InterPro" id="IPR029787">
    <property type="entry name" value="Nucleotide_cyclase"/>
</dbReference>
<feature type="transmembrane region" description="Helical" evidence="7">
    <location>
        <begin position="285"/>
        <end position="307"/>
    </location>
</feature>
<organism evidence="10 11">
    <name type="scientific">Desulforamulus aquiferis</name>
    <dbReference type="NCBI Taxonomy" id="1397668"/>
    <lineage>
        <taxon>Bacteria</taxon>
        <taxon>Bacillati</taxon>
        <taxon>Bacillota</taxon>
        <taxon>Clostridia</taxon>
        <taxon>Eubacteriales</taxon>
        <taxon>Peptococcaceae</taxon>
        <taxon>Desulforamulus</taxon>
    </lineage>
</organism>
<evidence type="ECO:0000256" key="2">
    <source>
        <dbReference type="ARBA" id="ARBA00022475"/>
    </source>
</evidence>
<dbReference type="PROSITE" id="PS50885">
    <property type="entry name" value="HAMP"/>
    <property type="match status" value="1"/>
</dbReference>
<feature type="transmembrane region" description="Helical" evidence="7">
    <location>
        <begin position="12"/>
        <end position="35"/>
    </location>
</feature>
<dbReference type="SUPFAM" id="SSF158472">
    <property type="entry name" value="HAMP domain-like"/>
    <property type="match status" value="1"/>
</dbReference>
<feature type="domain" description="HAMP" evidence="8">
    <location>
        <begin position="309"/>
        <end position="361"/>
    </location>
</feature>
<comment type="caution">
    <text evidence="10">The sequence shown here is derived from an EMBL/GenBank/DDBJ whole genome shotgun (WGS) entry which is preliminary data.</text>
</comment>
<keyword evidence="6" id="KW-0175">Coiled coil</keyword>
<dbReference type="Gene3D" id="3.30.70.270">
    <property type="match status" value="1"/>
</dbReference>
<dbReference type="InterPro" id="IPR033479">
    <property type="entry name" value="dCache_1"/>
</dbReference>
<dbReference type="InterPro" id="IPR043128">
    <property type="entry name" value="Rev_trsase/Diguanyl_cyclase"/>
</dbReference>
<evidence type="ECO:0000256" key="3">
    <source>
        <dbReference type="ARBA" id="ARBA00022692"/>
    </source>
</evidence>
<keyword evidence="2" id="KW-1003">Cell membrane</keyword>
<evidence type="ECO:0000259" key="9">
    <source>
        <dbReference type="PROSITE" id="PS50887"/>
    </source>
</evidence>
<accession>A0AAW7ZF76</accession>
<keyword evidence="3 7" id="KW-0812">Transmembrane</keyword>
<evidence type="ECO:0000256" key="6">
    <source>
        <dbReference type="SAM" id="Coils"/>
    </source>
</evidence>
<dbReference type="SUPFAM" id="SSF103190">
    <property type="entry name" value="Sensory domain-like"/>
    <property type="match status" value="1"/>
</dbReference>
<dbReference type="InterPro" id="IPR029151">
    <property type="entry name" value="Sensor-like_sf"/>
</dbReference>
<comment type="subcellular location">
    <subcellularLocation>
        <location evidence="1">Cell membrane</location>
        <topology evidence="1">Multi-pass membrane protein</topology>
    </subcellularLocation>
</comment>
<dbReference type="Gene3D" id="6.10.340.10">
    <property type="match status" value="1"/>
</dbReference>
<dbReference type="CDD" id="cd12914">
    <property type="entry name" value="PDC1_DGC_like"/>
    <property type="match status" value="1"/>
</dbReference>
<dbReference type="CDD" id="cd06225">
    <property type="entry name" value="HAMP"/>
    <property type="match status" value="1"/>
</dbReference>
<proteinExistence type="predicted"/>
<evidence type="ECO:0000256" key="7">
    <source>
        <dbReference type="SAM" id="Phobius"/>
    </source>
</evidence>
<dbReference type="PROSITE" id="PS50887">
    <property type="entry name" value="GGDEF"/>
    <property type="match status" value="1"/>
</dbReference>
<reference evidence="10" key="1">
    <citation type="journal article" date="2023" name="J. Hazard. Mater.">
        <title>Anaerobic biodegradation of pyrene and benzo[a]pyrene by a new sulfate-reducing Desulforamulus aquiferis strain DSA.</title>
        <authorList>
            <person name="Zhang Z."/>
            <person name="Sun J."/>
            <person name="Gong X."/>
            <person name="Wang C."/>
            <person name="Wang H."/>
        </authorList>
    </citation>
    <scope>NUCLEOTIDE SEQUENCE</scope>
    <source>
        <strain evidence="10">DSA</strain>
    </source>
</reference>
<dbReference type="EMBL" id="JARPTC010000018">
    <property type="protein sequence ID" value="MDO7788022.1"/>
    <property type="molecule type" value="Genomic_DNA"/>
</dbReference>
<dbReference type="SUPFAM" id="SSF55073">
    <property type="entry name" value="Nucleotide cyclase"/>
    <property type="match status" value="1"/>
</dbReference>
<dbReference type="Proteomes" id="UP001172911">
    <property type="component" value="Unassembled WGS sequence"/>
</dbReference>
<keyword evidence="11" id="KW-1185">Reference proteome</keyword>
<feature type="domain" description="GGDEF" evidence="9">
    <location>
        <begin position="418"/>
        <end position="556"/>
    </location>
</feature>
<sequence length="557" mass="62829">MLGKLVFRQKIGVSVLTGFLVFIILPAIILGAISYSQSKRVLERTIFNSIIFLAEAQEKSINNWVKSREVFLKGLAENENIKTMDRERAAPLLNSYLKSDLNFISLVLVNAQGHVIVDSLYTKAANQLFVTDREYFNRAISGETYVSEVFMARNSQKPTLVIATPVQQNGEIVGVLFGAVKIEVITSLVQENVPGNKGESFLVDSQGNMICELMYTDSSGNNIVKHHIETGGADKVSSGLSGNDIYRNYLGKRVFGVYRWLPEIKMGLIVEKEYRIAMLEAGLRTIYYVALAFVLITGVFIVFAFYYSRSLSKPLERLAGEVNEIAEGNFRSIINIKANKEVEELARAINHMSSNLFSRTDQLNTLVQQLEQSREELNREKDKLALISITDELTGLYNRRFLNNELRRLTNLSRHLGQNISVLLLDLDRFKRVNDTYGHATGDIILKDFANLLHKCSRGTDVIGRFGGEEFVIIVPFVKNEIAYDIAERIRQEVEKKVFDQDNYKINITVSIGVATVLPQIEQSDRDIVEKLLDSADACLYQAKNSGRNKVVTRIID</sequence>
<dbReference type="InterPro" id="IPR003660">
    <property type="entry name" value="HAMP_dom"/>
</dbReference>
<name>A0AAW7ZF76_9FIRM</name>
<dbReference type="Gene3D" id="3.30.450.20">
    <property type="entry name" value="PAS domain"/>
    <property type="match status" value="1"/>
</dbReference>
<dbReference type="EC" id="2.7.7.65" evidence="10"/>
<evidence type="ECO:0000313" key="11">
    <source>
        <dbReference type="Proteomes" id="UP001172911"/>
    </source>
</evidence>
<dbReference type="AlphaFoldDB" id="A0AAW7ZF76"/>
<dbReference type="SMART" id="SM00304">
    <property type="entry name" value="HAMP"/>
    <property type="match status" value="1"/>
</dbReference>
<dbReference type="Pfam" id="PF00990">
    <property type="entry name" value="GGDEF"/>
    <property type="match status" value="1"/>
</dbReference>
<dbReference type="CDD" id="cd01949">
    <property type="entry name" value="GGDEF"/>
    <property type="match status" value="1"/>
</dbReference>
<evidence type="ECO:0000259" key="8">
    <source>
        <dbReference type="PROSITE" id="PS50885"/>
    </source>
</evidence>
<evidence type="ECO:0000256" key="5">
    <source>
        <dbReference type="ARBA" id="ARBA00023136"/>
    </source>
</evidence>
<dbReference type="GO" id="GO:0007165">
    <property type="term" value="P:signal transduction"/>
    <property type="evidence" value="ECO:0007669"/>
    <property type="project" value="InterPro"/>
</dbReference>
<dbReference type="InterPro" id="IPR050469">
    <property type="entry name" value="Diguanylate_Cyclase"/>
</dbReference>
<dbReference type="FunFam" id="3.30.70.270:FF:000001">
    <property type="entry name" value="Diguanylate cyclase domain protein"/>
    <property type="match status" value="1"/>
</dbReference>
<evidence type="ECO:0000313" key="10">
    <source>
        <dbReference type="EMBL" id="MDO7788022.1"/>
    </source>
</evidence>
<keyword evidence="10" id="KW-0548">Nucleotidyltransferase</keyword>
<dbReference type="InterPro" id="IPR000160">
    <property type="entry name" value="GGDEF_dom"/>
</dbReference>
<dbReference type="SMART" id="SM00267">
    <property type="entry name" value="GGDEF"/>
    <property type="match status" value="1"/>
</dbReference>
<feature type="coiled-coil region" evidence="6">
    <location>
        <begin position="335"/>
        <end position="390"/>
    </location>
</feature>
<keyword evidence="4 7" id="KW-1133">Transmembrane helix</keyword>
<dbReference type="GO" id="GO:0005886">
    <property type="term" value="C:plasma membrane"/>
    <property type="evidence" value="ECO:0007669"/>
    <property type="project" value="UniProtKB-SubCell"/>
</dbReference>
<dbReference type="GO" id="GO:0052621">
    <property type="term" value="F:diguanylate cyclase activity"/>
    <property type="evidence" value="ECO:0007669"/>
    <property type="project" value="UniProtKB-EC"/>
</dbReference>
<keyword evidence="5 7" id="KW-0472">Membrane</keyword>
<protein>
    <submittedName>
        <fullName evidence="10">Diguanylate cyclase</fullName>
        <ecNumber evidence="10">2.7.7.65</ecNumber>
    </submittedName>
</protein>
<dbReference type="Pfam" id="PF00672">
    <property type="entry name" value="HAMP"/>
    <property type="match status" value="1"/>
</dbReference>
<dbReference type="RefSeq" id="WP_304543563.1">
    <property type="nucleotide sequence ID" value="NZ_JARPTC010000018.1"/>
</dbReference>
<keyword evidence="10" id="KW-0808">Transferase</keyword>